<dbReference type="Pfam" id="PF01432">
    <property type="entry name" value="Peptidase_M3"/>
    <property type="match status" value="1"/>
</dbReference>
<dbReference type="GO" id="GO:0046872">
    <property type="term" value="F:metal ion binding"/>
    <property type="evidence" value="ECO:0007669"/>
    <property type="project" value="UniProtKB-UniRule"/>
</dbReference>
<keyword evidence="3 6" id="KW-0378">Hydrolase</keyword>
<keyword evidence="1 6" id="KW-0645">Protease</keyword>
<comment type="cofactor">
    <cofactor evidence="6">
        <name>Zn(2+)</name>
        <dbReference type="ChEBI" id="CHEBI:29105"/>
    </cofactor>
    <text evidence="6">Binds 1 zinc ion.</text>
</comment>
<dbReference type="InterPro" id="IPR001567">
    <property type="entry name" value="Pept_M3A_M3B_dom"/>
</dbReference>
<feature type="non-terminal residue" evidence="8">
    <location>
        <position position="1"/>
    </location>
</feature>
<evidence type="ECO:0000256" key="4">
    <source>
        <dbReference type="ARBA" id="ARBA00022833"/>
    </source>
</evidence>
<evidence type="ECO:0000256" key="6">
    <source>
        <dbReference type="RuleBase" id="RU003435"/>
    </source>
</evidence>
<keyword evidence="2 6" id="KW-0479">Metal-binding</keyword>
<accession>A0A101H205</accession>
<organism evidence="8 9">
    <name type="scientific">Mesotoga infera</name>
    <dbReference type="NCBI Taxonomy" id="1236046"/>
    <lineage>
        <taxon>Bacteria</taxon>
        <taxon>Thermotogati</taxon>
        <taxon>Thermotogota</taxon>
        <taxon>Thermotogae</taxon>
        <taxon>Kosmotogales</taxon>
        <taxon>Kosmotogaceae</taxon>
        <taxon>Mesotoga</taxon>
    </lineage>
</organism>
<keyword evidence="5 6" id="KW-0482">Metalloprotease</keyword>
<dbReference type="PATRIC" id="fig|1236046.6.peg.1060"/>
<evidence type="ECO:0000313" key="9">
    <source>
        <dbReference type="Proteomes" id="UP000054260"/>
    </source>
</evidence>
<dbReference type="AlphaFoldDB" id="A0A101H205"/>
<dbReference type="Proteomes" id="UP000054260">
    <property type="component" value="Unassembled WGS sequence"/>
</dbReference>
<dbReference type="GO" id="GO:0006508">
    <property type="term" value="P:proteolysis"/>
    <property type="evidence" value="ECO:0007669"/>
    <property type="project" value="UniProtKB-KW"/>
</dbReference>
<proteinExistence type="inferred from homology"/>
<keyword evidence="4 6" id="KW-0862">Zinc</keyword>
<dbReference type="EMBL" id="LGGH01000001">
    <property type="protein sequence ID" value="KUK68669.1"/>
    <property type="molecule type" value="Genomic_DNA"/>
</dbReference>
<evidence type="ECO:0000256" key="1">
    <source>
        <dbReference type="ARBA" id="ARBA00022670"/>
    </source>
</evidence>
<evidence type="ECO:0000313" key="8">
    <source>
        <dbReference type="EMBL" id="KUK68669.1"/>
    </source>
</evidence>
<gene>
    <name evidence="8" type="ORF">XD86_0001</name>
</gene>
<name>A0A101H205_9BACT</name>
<protein>
    <submittedName>
        <fullName evidence="8">Oligoendopeptidase F</fullName>
    </submittedName>
</protein>
<dbReference type="Gene3D" id="1.10.1370.30">
    <property type="match status" value="1"/>
</dbReference>
<reference evidence="9" key="1">
    <citation type="journal article" date="2015" name="MBio">
        <title>Genome-Resolved Metagenomic Analysis Reveals Roles for Candidate Phyla and Other Microbial Community Members in Biogeochemical Transformations in Oil Reservoirs.</title>
        <authorList>
            <person name="Hu P."/>
            <person name="Tom L."/>
            <person name="Singh A."/>
            <person name="Thomas B.C."/>
            <person name="Baker B.J."/>
            <person name="Piceno Y.M."/>
            <person name="Andersen G.L."/>
            <person name="Banfield J.F."/>
        </authorList>
    </citation>
    <scope>NUCLEOTIDE SEQUENCE [LARGE SCALE GENOMIC DNA]</scope>
</reference>
<feature type="domain" description="Peptidase M3A/M3B catalytic" evidence="7">
    <location>
        <begin position="25"/>
        <end position="101"/>
    </location>
</feature>
<comment type="similarity">
    <text evidence="6">Belongs to the peptidase M3 family.</text>
</comment>
<evidence type="ECO:0000259" key="7">
    <source>
        <dbReference type="Pfam" id="PF01432"/>
    </source>
</evidence>
<evidence type="ECO:0000256" key="5">
    <source>
        <dbReference type="ARBA" id="ARBA00023049"/>
    </source>
</evidence>
<evidence type="ECO:0000256" key="3">
    <source>
        <dbReference type="ARBA" id="ARBA00022801"/>
    </source>
</evidence>
<dbReference type="GO" id="GO:0004222">
    <property type="term" value="F:metalloendopeptidase activity"/>
    <property type="evidence" value="ECO:0007669"/>
    <property type="project" value="InterPro"/>
</dbReference>
<dbReference type="SUPFAM" id="SSF55486">
    <property type="entry name" value="Metalloproteases ('zincins'), catalytic domain"/>
    <property type="match status" value="1"/>
</dbReference>
<evidence type="ECO:0000256" key="2">
    <source>
        <dbReference type="ARBA" id="ARBA00022723"/>
    </source>
</evidence>
<sequence>NFDPQLERIVAEFFEGNFIYGSVMPGKRSGAYCSYASPEIHPYILANFGGKMSDVLTLAHELGHNLHAVLSSKQTMLNYETPLTMAESASIFSEMLMFSREGCGLARERWFRLTGNPLEKSRDRHF</sequence>
<comment type="caution">
    <text evidence="8">The sequence shown here is derived from an EMBL/GenBank/DDBJ whole genome shotgun (WGS) entry which is preliminary data.</text>
</comment>